<feature type="compositionally biased region" description="Low complexity" evidence="7">
    <location>
        <begin position="40"/>
        <end position="72"/>
    </location>
</feature>
<evidence type="ECO:0000256" key="3">
    <source>
        <dbReference type="ARBA" id="ARBA00022786"/>
    </source>
</evidence>
<dbReference type="GO" id="GO:0004843">
    <property type="term" value="F:cysteine-type deubiquitinase activity"/>
    <property type="evidence" value="ECO:0007669"/>
    <property type="project" value="UniProtKB-UniRule"/>
</dbReference>
<dbReference type="OrthoDB" id="429671at2759"/>
<feature type="compositionally biased region" description="Polar residues" evidence="7">
    <location>
        <begin position="339"/>
        <end position="370"/>
    </location>
</feature>
<dbReference type="EMBL" id="WNWS01000205">
    <property type="protein sequence ID" value="KAE9974981.1"/>
    <property type="molecule type" value="Genomic_DNA"/>
</dbReference>
<evidence type="ECO:0000256" key="4">
    <source>
        <dbReference type="ARBA" id="ARBA00022801"/>
    </source>
</evidence>
<dbReference type="SUPFAM" id="SSF54001">
    <property type="entry name" value="Cysteine proteinases"/>
    <property type="match status" value="1"/>
</dbReference>
<dbReference type="GO" id="GO:0016579">
    <property type="term" value="P:protein deubiquitination"/>
    <property type="evidence" value="ECO:0007669"/>
    <property type="project" value="InterPro"/>
</dbReference>
<dbReference type="InterPro" id="IPR001394">
    <property type="entry name" value="Peptidase_C19_UCH"/>
</dbReference>
<dbReference type="PANTHER" id="PTHR24006">
    <property type="entry name" value="UBIQUITIN CARBOXYL-TERMINAL HYDROLASE"/>
    <property type="match status" value="1"/>
</dbReference>
<feature type="region of interest" description="Disordered" evidence="7">
    <location>
        <begin position="849"/>
        <end position="906"/>
    </location>
</feature>
<protein>
    <recommendedName>
        <fullName evidence="6">Ubiquitin carboxyl-terminal hydrolase</fullName>
        <ecNumber evidence="6">3.4.19.12</ecNumber>
    </recommendedName>
</protein>
<feature type="region of interest" description="Disordered" evidence="7">
    <location>
        <begin position="1"/>
        <end position="166"/>
    </location>
</feature>
<comment type="caution">
    <text evidence="9">The sequence shown here is derived from an EMBL/GenBank/DDBJ whole genome shotgun (WGS) entry which is preliminary data.</text>
</comment>
<feature type="compositionally biased region" description="Polar residues" evidence="7">
    <location>
        <begin position="590"/>
        <end position="611"/>
    </location>
</feature>
<comment type="catalytic activity">
    <reaction evidence="1 6">
        <text>Thiol-dependent hydrolysis of ester, thioester, amide, peptide and isopeptide bonds formed by the C-terminal Gly of ubiquitin (a 76-residue protein attached to proteins as an intracellular targeting signal).</text>
        <dbReference type="EC" id="3.4.19.12"/>
    </reaction>
</comment>
<dbReference type="GO" id="GO:0005634">
    <property type="term" value="C:nucleus"/>
    <property type="evidence" value="ECO:0007669"/>
    <property type="project" value="TreeGrafter"/>
</dbReference>
<proteinExistence type="inferred from homology"/>
<feature type="compositionally biased region" description="Low complexity" evidence="7">
    <location>
        <begin position="14"/>
        <end position="33"/>
    </location>
</feature>
<name>A0A8H3YZY3_VENIN</name>
<evidence type="ECO:0000256" key="1">
    <source>
        <dbReference type="ARBA" id="ARBA00000707"/>
    </source>
</evidence>
<feature type="compositionally biased region" description="Low complexity" evidence="7">
    <location>
        <begin position="407"/>
        <end position="432"/>
    </location>
</feature>
<dbReference type="InterPro" id="IPR038765">
    <property type="entry name" value="Papain-like_cys_pep_sf"/>
</dbReference>
<feature type="compositionally biased region" description="Polar residues" evidence="7">
    <location>
        <begin position="92"/>
        <end position="102"/>
    </location>
</feature>
<evidence type="ECO:0000256" key="6">
    <source>
        <dbReference type="RuleBase" id="RU366025"/>
    </source>
</evidence>
<dbReference type="AlphaFoldDB" id="A0A8H3YZY3"/>
<dbReference type="InterPro" id="IPR018200">
    <property type="entry name" value="USP_CS"/>
</dbReference>
<keyword evidence="2 6" id="KW-0645">Protease</keyword>
<feature type="compositionally biased region" description="Polar residues" evidence="7">
    <location>
        <begin position="885"/>
        <end position="899"/>
    </location>
</feature>
<evidence type="ECO:0000259" key="8">
    <source>
        <dbReference type="PROSITE" id="PS50235"/>
    </source>
</evidence>
<dbReference type="InterPro" id="IPR050164">
    <property type="entry name" value="Peptidase_C19"/>
</dbReference>
<dbReference type="Proteomes" id="UP000447873">
    <property type="component" value="Unassembled WGS sequence"/>
</dbReference>
<sequence length="920" mass="100762">MPGHTNNARRQNEYQQQQYGYSPQPYHNPYYNPQHPPFVPQHHQYTPQQQWQLQQQQQQWQAQQAYSQRPQHYQPPPMAPPQHQHAPVIVSSHPQQQYQSTPLMRPHVPTPPLPLHSPYSQMLPQPLPSTPSVASMAQASPVPSARSEVIATPPPSSTASRPSTANDMVAPQLASEPEQGDFSPKFKPPLPWCSWHSVAPLALLPAARRRGPRKAPQSQSEVLELPSQGEEAGLETSHVSEAKQAAEQAVVEQDQEPADEIVADTAEAQSESQTSTLAAPSEQETPPTSHAPSENDSETPSTPSALQPVQTPTHSHNRTATRPVVPIIPKVPTAATPKASPSSRAPGSQKSSPQPTDHSPSSGTDSSTTLMGDPVPEGSPESLESQPKASPPVKAAPKSWADLMRKPGSASSAPAVSSGVNGVSASGSPPSSKTSLAEAMRSFSVDSVTKFSFLKPRGLENTGNMCYMNSVLQALVYCVPFYDFLDIIRRRAAHQFKSETPLLDAMILFAREFPIIDSAESADKLKLRLKSEELEQYGPSFTPKDVYEAIKRIPRFADMKRGHQQDAEEFLNKLLQTLDDESAKVINTLPASDNTAPVSPISERSSVNDSGWQEVGQKQKASTTRASGNSAVETPITKIFAFSARSEVQIVHTKTSITTQPYQQLQLDIAAPACNNIVNALKNWTQPETVYGDFNTDRGSKVSSAKKQSYIETLPPVLILHLKRFEFDNSGAQKIWKKVGYPLELTLPKDVFPQSKRAQMTLTGLPKFRLDGVIYHHGQNASSGHYTVDVRRQEGHEWIRIDDKVIRRIRSEDVAEGGAEEDPKALVKALEQQSKDKKVSNNLFDQFGAIDDDEEGEAESGWNTAGNSKEPGTKNGTKKAWSAVANGTATPNSAGTKTPTSKKDNSKDSKVAYILFYRRI</sequence>
<dbReference type="Pfam" id="PF00443">
    <property type="entry name" value="UCH"/>
    <property type="match status" value="1"/>
</dbReference>
<accession>A0A8H3YZY3</accession>
<evidence type="ECO:0000256" key="7">
    <source>
        <dbReference type="SAM" id="MobiDB-lite"/>
    </source>
</evidence>
<evidence type="ECO:0000313" key="9">
    <source>
        <dbReference type="EMBL" id="KAE9974981.1"/>
    </source>
</evidence>
<gene>
    <name evidence="9" type="ORF">EG328_003518</name>
</gene>
<dbReference type="GO" id="GO:0005829">
    <property type="term" value="C:cytosol"/>
    <property type="evidence" value="ECO:0007669"/>
    <property type="project" value="TreeGrafter"/>
</dbReference>
<evidence type="ECO:0000256" key="5">
    <source>
        <dbReference type="ARBA" id="ARBA00022807"/>
    </source>
</evidence>
<feature type="compositionally biased region" description="Polar residues" evidence="7">
    <location>
        <begin position="619"/>
        <end position="628"/>
    </location>
</feature>
<organism evidence="9 10">
    <name type="scientific">Venturia inaequalis</name>
    <name type="common">Apple scab fungus</name>
    <dbReference type="NCBI Taxonomy" id="5025"/>
    <lineage>
        <taxon>Eukaryota</taxon>
        <taxon>Fungi</taxon>
        <taxon>Dikarya</taxon>
        <taxon>Ascomycota</taxon>
        <taxon>Pezizomycotina</taxon>
        <taxon>Dothideomycetes</taxon>
        <taxon>Pleosporomycetidae</taxon>
        <taxon>Venturiales</taxon>
        <taxon>Venturiaceae</taxon>
        <taxon>Venturia</taxon>
    </lineage>
</organism>
<dbReference type="InterPro" id="IPR028889">
    <property type="entry name" value="USP"/>
</dbReference>
<evidence type="ECO:0000256" key="2">
    <source>
        <dbReference type="ARBA" id="ARBA00022670"/>
    </source>
</evidence>
<dbReference type="EC" id="3.4.19.12" evidence="6"/>
<feature type="compositionally biased region" description="Acidic residues" evidence="7">
    <location>
        <begin position="253"/>
        <end position="262"/>
    </location>
</feature>
<feature type="compositionally biased region" description="Low complexity" evidence="7">
    <location>
        <begin position="242"/>
        <end position="252"/>
    </location>
</feature>
<feature type="region of interest" description="Disordered" evidence="7">
    <location>
        <begin position="590"/>
        <end position="628"/>
    </location>
</feature>
<dbReference type="PANTHER" id="PTHR24006:SF687">
    <property type="entry name" value="UBIQUITIN CARBOXYL-TERMINAL HYDROLASE 10"/>
    <property type="match status" value="1"/>
</dbReference>
<reference evidence="9 10" key="1">
    <citation type="submission" date="2018-12" db="EMBL/GenBank/DDBJ databases">
        <title>Venturia inaequalis Genome Resource.</title>
        <authorList>
            <person name="Lichtner F.J."/>
        </authorList>
    </citation>
    <scope>NUCLEOTIDE SEQUENCE [LARGE SCALE GENOMIC DNA]</scope>
    <source>
        <strain evidence="9 10">120213</strain>
    </source>
</reference>
<comment type="similarity">
    <text evidence="6">Belongs to the peptidase C19 family.</text>
</comment>
<keyword evidence="3 6" id="KW-0833">Ubl conjugation pathway</keyword>
<dbReference type="PROSITE" id="PS50235">
    <property type="entry name" value="USP_3"/>
    <property type="match status" value="1"/>
</dbReference>
<dbReference type="Gene3D" id="3.90.70.10">
    <property type="entry name" value="Cysteine proteinases"/>
    <property type="match status" value="1"/>
</dbReference>
<keyword evidence="4 6" id="KW-0378">Hydrolase</keyword>
<keyword evidence="5 6" id="KW-0788">Thiol protease</keyword>
<feature type="compositionally biased region" description="Polar residues" evidence="7">
    <location>
        <begin position="267"/>
        <end position="320"/>
    </location>
</feature>
<dbReference type="PROSITE" id="PS00973">
    <property type="entry name" value="USP_2"/>
    <property type="match status" value="1"/>
</dbReference>
<feature type="compositionally biased region" description="Low complexity" evidence="7">
    <location>
        <begin position="385"/>
        <end position="399"/>
    </location>
</feature>
<feature type="domain" description="USP" evidence="8">
    <location>
        <begin position="457"/>
        <end position="833"/>
    </location>
</feature>
<evidence type="ECO:0000313" key="10">
    <source>
        <dbReference type="Proteomes" id="UP000447873"/>
    </source>
</evidence>
<dbReference type="GO" id="GO:0006508">
    <property type="term" value="P:proteolysis"/>
    <property type="evidence" value="ECO:0007669"/>
    <property type="project" value="UniProtKB-KW"/>
</dbReference>
<dbReference type="PROSITE" id="PS00972">
    <property type="entry name" value="USP_1"/>
    <property type="match status" value="1"/>
</dbReference>
<feature type="region of interest" description="Disordered" evidence="7">
    <location>
        <begin position="209"/>
        <end position="434"/>
    </location>
</feature>